<dbReference type="GO" id="GO:0005829">
    <property type="term" value="C:cytosol"/>
    <property type="evidence" value="ECO:0007669"/>
    <property type="project" value="TreeGrafter"/>
</dbReference>
<dbReference type="Pfam" id="PF05603">
    <property type="entry name" value="Hikeshi-like_N"/>
    <property type="match status" value="1"/>
</dbReference>
<protein>
    <submittedName>
        <fullName evidence="4">Protein OPI10-like protein</fullName>
    </submittedName>
</protein>
<keyword evidence="5" id="KW-1185">Reference proteome</keyword>
<dbReference type="OrthoDB" id="10248398at2759"/>
<dbReference type="GO" id="GO:0005634">
    <property type="term" value="C:nucleus"/>
    <property type="evidence" value="ECO:0007669"/>
    <property type="project" value="TreeGrafter"/>
</dbReference>
<dbReference type="GO" id="GO:0061608">
    <property type="term" value="F:nuclear import signal receptor activity"/>
    <property type="evidence" value="ECO:0007669"/>
    <property type="project" value="TreeGrafter"/>
</dbReference>
<reference evidence="5" key="1">
    <citation type="submission" date="2017-01" db="EMBL/GenBank/DDBJ databases">
        <authorList>
            <person name="Wang Y."/>
            <person name="White M."/>
            <person name="Kvist S."/>
            <person name="Moncalvo J.-M."/>
        </authorList>
    </citation>
    <scope>NUCLEOTIDE SEQUENCE [LARGE SCALE GENOMIC DNA]</scope>
    <source>
        <strain evidence="5">COL-18-3</strain>
    </source>
</reference>
<dbReference type="PANTHER" id="PTHR12925:SF0">
    <property type="entry name" value="PROTEIN HIKESHI"/>
    <property type="match status" value="1"/>
</dbReference>
<evidence type="ECO:0000313" key="4">
    <source>
        <dbReference type="EMBL" id="OMH79754.1"/>
    </source>
</evidence>
<feature type="domain" description="Hikeshi-like C-terminal" evidence="3">
    <location>
        <begin position="133"/>
        <end position="191"/>
    </location>
</feature>
<dbReference type="PANTHER" id="PTHR12925">
    <property type="entry name" value="HIKESHI FAMILY MEMBER"/>
    <property type="match status" value="1"/>
</dbReference>
<dbReference type="Pfam" id="PF21057">
    <property type="entry name" value="Hikeshi-like_C"/>
    <property type="match status" value="1"/>
</dbReference>
<accession>A0A1R1PFJ2</accession>
<evidence type="ECO:0000259" key="3">
    <source>
        <dbReference type="Pfam" id="PF21057"/>
    </source>
</evidence>
<comment type="caution">
    <text evidence="4">The sequence shown here is derived from an EMBL/GenBank/DDBJ whole genome shotgun (WGS) entry which is preliminary data.</text>
</comment>
<gene>
    <name evidence="4" type="ORF">AX774_g6824</name>
</gene>
<proteinExistence type="inferred from homology"/>
<name>A0A1R1PFJ2_ZANCU</name>
<dbReference type="InterPro" id="IPR048364">
    <property type="entry name" value="Hikeshi-like_C"/>
</dbReference>
<dbReference type="InterPro" id="IPR031318">
    <property type="entry name" value="OPI10"/>
</dbReference>
<dbReference type="EMBL" id="LSSK01001428">
    <property type="protein sequence ID" value="OMH79754.1"/>
    <property type="molecule type" value="Genomic_DNA"/>
</dbReference>
<dbReference type="AlphaFoldDB" id="A0A1R1PFJ2"/>
<sequence length="194" mass="21393">MFGCIVAGRLVQTDLDQVGEHQFVFKIPEPQLANHIVVFLLGTIPFNPGYAATVHFRWPASEWKFLGIVSNEKPSAIFKVKNLAESAPEVETGLIAEVGISIEPENTVQIANEQHRSQLVLSKTTGTEREASASQKMLQSLFDYCMSFSTNLGSLSSNQPFAGLSISPQTQVIPSKVFQDWYKSYLSKLSKGLV</sequence>
<dbReference type="GO" id="GO:0006606">
    <property type="term" value="P:protein import into nucleus"/>
    <property type="evidence" value="ECO:0007669"/>
    <property type="project" value="TreeGrafter"/>
</dbReference>
<organism evidence="4 5">
    <name type="scientific">Zancudomyces culisetae</name>
    <name type="common">Gut fungus</name>
    <name type="synonym">Smittium culisetae</name>
    <dbReference type="NCBI Taxonomy" id="1213189"/>
    <lineage>
        <taxon>Eukaryota</taxon>
        <taxon>Fungi</taxon>
        <taxon>Fungi incertae sedis</taxon>
        <taxon>Zoopagomycota</taxon>
        <taxon>Kickxellomycotina</taxon>
        <taxon>Harpellomycetes</taxon>
        <taxon>Harpellales</taxon>
        <taxon>Legeriomycetaceae</taxon>
        <taxon>Zancudomyces</taxon>
    </lineage>
</organism>
<evidence type="ECO:0000259" key="2">
    <source>
        <dbReference type="Pfam" id="PF05603"/>
    </source>
</evidence>
<dbReference type="InterPro" id="IPR008493">
    <property type="entry name" value="Hikeshi-like_N"/>
</dbReference>
<dbReference type="Proteomes" id="UP000188320">
    <property type="component" value="Unassembled WGS sequence"/>
</dbReference>
<evidence type="ECO:0000313" key="5">
    <source>
        <dbReference type="Proteomes" id="UP000188320"/>
    </source>
</evidence>
<comment type="similarity">
    <text evidence="1">Belongs to the OPI10 family.</text>
</comment>
<feature type="domain" description="Hikeshi-like N-terminal" evidence="2">
    <location>
        <begin position="5"/>
        <end position="115"/>
    </location>
</feature>
<evidence type="ECO:0000256" key="1">
    <source>
        <dbReference type="ARBA" id="ARBA00006623"/>
    </source>
</evidence>